<dbReference type="InterPro" id="IPR035093">
    <property type="entry name" value="RelE/ParE_toxin_dom_sf"/>
</dbReference>
<dbReference type="Pfam" id="PF05016">
    <property type="entry name" value="ParE_toxin"/>
    <property type="match status" value="1"/>
</dbReference>
<evidence type="ECO:0000256" key="1">
    <source>
        <dbReference type="ARBA" id="ARBA00006226"/>
    </source>
</evidence>
<dbReference type="EMBL" id="MVBK01000090">
    <property type="protein sequence ID" value="OOG22832.1"/>
    <property type="molecule type" value="Genomic_DNA"/>
</dbReference>
<keyword evidence="2" id="KW-1277">Toxin-antitoxin system</keyword>
<accession>A0A1V3ND88</accession>
<organism evidence="3 4">
    <name type="scientific">Thioalkalivibrio denitrificans</name>
    <dbReference type="NCBI Taxonomy" id="108003"/>
    <lineage>
        <taxon>Bacteria</taxon>
        <taxon>Pseudomonadati</taxon>
        <taxon>Pseudomonadota</taxon>
        <taxon>Gammaproteobacteria</taxon>
        <taxon>Chromatiales</taxon>
        <taxon>Ectothiorhodospiraceae</taxon>
        <taxon>Thioalkalivibrio</taxon>
    </lineage>
</organism>
<evidence type="ECO:0000313" key="3">
    <source>
        <dbReference type="EMBL" id="OOG22832.1"/>
    </source>
</evidence>
<comment type="caution">
    <text evidence="3">The sequence shown here is derived from an EMBL/GenBank/DDBJ whole genome shotgun (WGS) entry which is preliminary data.</text>
</comment>
<dbReference type="SUPFAM" id="SSF143011">
    <property type="entry name" value="RelE-like"/>
    <property type="match status" value="1"/>
</dbReference>
<dbReference type="InterPro" id="IPR007712">
    <property type="entry name" value="RelE/ParE_toxin"/>
</dbReference>
<dbReference type="RefSeq" id="WP_077279748.1">
    <property type="nucleotide sequence ID" value="NZ_MVBK01000090.1"/>
</dbReference>
<dbReference type="AlphaFoldDB" id="A0A1V3ND88"/>
<dbReference type="PANTHER" id="PTHR33755">
    <property type="entry name" value="TOXIN PARE1-RELATED"/>
    <property type="match status" value="1"/>
</dbReference>
<dbReference type="Proteomes" id="UP000189462">
    <property type="component" value="Unassembled WGS sequence"/>
</dbReference>
<dbReference type="OrthoDB" id="9798046at2"/>
<dbReference type="Gene3D" id="3.30.2310.20">
    <property type="entry name" value="RelE-like"/>
    <property type="match status" value="1"/>
</dbReference>
<dbReference type="InterPro" id="IPR051803">
    <property type="entry name" value="TA_system_RelE-like_toxin"/>
</dbReference>
<protein>
    <submittedName>
        <fullName evidence="3">Plasmid stabilization protein</fullName>
    </submittedName>
</protein>
<dbReference type="STRING" id="108003.B1C78_13825"/>
<gene>
    <name evidence="3" type="ORF">B1C78_13825</name>
</gene>
<dbReference type="PANTHER" id="PTHR33755:SF6">
    <property type="entry name" value="PLASMID STABILIZATION SYSTEM PROTEIN"/>
    <property type="match status" value="1"/>
</dbReference>
<evidence type="ECO:0000313" key="4">
    <source>
        <dbReference type="Proteomes" id="UP000189462"/>
    </source>
</evidence>
<evidence type="ECO:0000256" key="2">
    <source>
        <dbReference type="ARBA" id="ARBA00022649"/>
    </source>
</evidence>
<comment type="similarity">
    <text evidence="1">Belongs to the RelE toxin family.</text>
</comment>
<keyword evidence="4" id="KW-1185">Reference proteome</keyword>
<sequence length="108" mass="12622">MAHRVLVTEGAERDLETLYDYLLEFDSRQAADHVLDRLLTVADSLADNPERGTHPRELLHLGIREYRQVSFKPYRVIYRVLGDRVVIYLIADGRRDMQTLLATRLLRT</sequence>
<proteinExistence type="inferred from homology"/>
<name>A0A1V3ND88_9GAMM</name>
<reference evidence="3 4" key="1">
    <citation type="submission" date="2017-02" db="EMBL/GenBank/DDBJ databases">
        <title>Genomic diversity within the haloalkaliphilic genus Thioalkalivibrio.</title>
        <authorList>
            <person name="Ahn A.-C."/>
            <person name="Meier-Kolthoff J."/>
            <person name="Overmars L."/>
            <person name="Richter M."/>
            <person name="Woyke T."/>
            <person name="Sorokin D.Y."/>
            <person name="Muyzer G."/>
        </authorList>
    </citation>
    <scope>NUCLEOTIDE SEQUENCE [LARGE SCALE GENOMIC DNA]</scope>
    <source>
        <strain evidence="3 4">ALJD</strain>
    </source>
</reference>